<dbReference type="PANTHER" id="PTHR12137">
    <property type="entry name" value="CARBOHYDRATE SULFOTRANSFERASE"/>
    <property type="match status" value="1"/>
</dbReference>
<name>A0A8B7P1S0_HYAAZ</name>
<comment type="subcellular location">
    <subcellularLocation>
        <location evidence="1 9">Golgi apparatus membrane</location>
        <topology evidence="1 9">Single-pass type II membrane protein</topology>
    </subcellularLocation>
</comment>
<dbReference type="GeneID" id="108676395"/>
<keyword evidence="4" id="KW-0812">Transmembrane</keyword>
<dbReference type="InterPro" id="IPR018011">
    <property type="entry name" value="Carb_sulfotrans_8-10"/>
</dbReference>
<evidence type="ECO:0000256" key="2">
    <source>
        <dbReference type="ARBA" id="ARBA00006339"/>
    </source>
</evidence>
<proteinExistence type="inferred from homology"/>
<dbReference type="InterPro" id="IPR005331">
    <property type="entry name" value="Sulfotransferase"/>
</dbReference>
<feature type="compositionally biased region" description="Basic and acidic residues" evidence="10">
    <location>
        <begin position="227"/>
        <end position="236"/>
    </location>
</feature>
<gene>
    <name evidence="12" type="primary">LOC108676395</name>
</gene>
<evidence type="ECO:0000313" key="12">
    <source>
        <dbReference type="RefSeq" id="XP_018019957.1"/>
    </source>
</evidence>
<evidence type="ECO:0000256" key="5">
    <source>
        <dbReference type="ARBA" id="ARBA00022989"/>
    </source>
</evidence>
<keyword evidence="9" id="KW-0735">Signal-anchor</keyword>
<dbReference type="PANTHER" id="PTHR12137:SF63">
    <property type="entry name" value="CARBOHYDRATE SULFOTRANSFERASE"/>
    <property type="match status" value="1"/>
</dbReference>
<evidence type="ECO:0000256" key="8">
    <source>
        <dbReference type="ARBA" id="ARBA00023180"/>
    </source>
</evidence>
<keyword evidence="3 9" id="KW-0808">Transferase</keyword>
<dbReference type="GO" id="GO:0000139">
    <property type="term" value="C:Golgi membrane"/>
    <property type="evidence" value="ECO:0007669"/>
    <property type="project" value="UniProtKB-SubCell"/>
</dbReference>
<dbReference type="EC" id="2.8.2.-" evidence="9"/>
<evidence type="ECO:0000256" key="10">
    <source>
        <dbReference type="SAM" id="MobiDB-lite"/>
    </source>
</evidence>
<reference evidence="12" key="1">
    <citation type="submission" date="2025-08" db="UniProtKB">
        <authorList>
            <consortium name="RefSeq"/>
        </authorList>
    </citation>
    <scope>IDENTIFICATION</scope>
    <source>
        <tissue evidence="12">Whole organism</tissue>
    </source>
</reference>
<sequence>MLRRLRIKSVVALLAVACCVLVFLCTDFGSSRQPRSPSARRLHIVRITSEDIAKLEGGVEPPELPSSLLYPQASPHVTAIPLPSSPRAVPFLSFSQQQDTRSEGNLQYDLKDVPSVSLLHNPKQVLKTNSLHPSSKGISSSNDVLSHNIDKTDKLDNYVDKSVYTKEKEFIELAAFESIPAKKRKRLERYLSHLSQDQFDEVFRNVLGYENNQYDLEMLKFPNDKKVVKSPEDGKDITSTPKSGKSLDLTNRTRSQDRGRCLSGCPDHKPISVHTRGYAARVKIESVTLPPEWSSSPEDEQRLQLRKSRVKEVCHRHGLDVAGPNNSINAWEFLINKKFNLVWCSVFKAASSTWFYNFNILAGYSENFLLRSKETPITLARQKYARPTTMELENFMNQTQRPLSFLIARHPLHRLVSAYRDKLLSGKRYYSRLARDIVSTYPSLGEHPTTDSTLGNSAAPRWYGSPSSSLARARLARKLVVPTFPQLVQYLIDSNARGEVLDEHWTPISQFCTPCLFEFDVIAKMETLDEDSNYVIFKSGIEKYIKPKRINRNRNAPTGEVADSFLCQLSTEMMKKLIEIYRVDMELFGYEYEHYLNCTKDHIRLERIYR</sequence>
<comment type="similarity">
    <text evidence="2 9">Belongs to the sulfotransferase 2 family.</text>
</comment>
<keyword evidence="7" id="KW-0472">Membrane</keyword>
<dbReference type="AlphaFoldDB" id="A0A8B7P1S0"/>
<evidence type="ECO:0000313" key="11">
    <source>
        <dbReference type="Proteomes" id="UP000694843"/>
    </source>
</evidence>
<feature type="region of interest" description="Disordered" evidence="10">
    <location>
        <begin position="227"/>
        <end position="260"/>
    </location>
</feature>
<keyword evidence="6 9" id="KW-0333">Golgi apparatus</keyword>
<evidence type="ECO:0000256" key="6">
    <source>
        <dbReference type="ARBA" id="ARBA00023034"/>
    </source>
</evidence>
<feature type="compositionally biased region" description="Polar residues" evidence="10">
    <location>
        <begin position="237"/>
        <end position="253"/>
    </location>
</feature>
<keyword evidence="8 9" id="KW-0325">Glycoprotein</keyword>
<protein>
    <recommendedName>
        <fullName evidence="9">Carbohydrate sulfotransferase</fullName>
        <ecNumber evidence="9">2.8.2.-</ecNumber>
    </recommendedName>
</protein>
<keyword evidence="11" id="KW-1185">Reference proteome</keyword>
<keyword evidence="9" id="KW-0119">Carbohydrate metabolism</keyword>
<evidence type="ECO:0000256" key="3">
    <source>
        <dbReference type="ARBA" id="ARBA00022679"/>
    </source>
</evidence>
<keyword evidence="5" id="KW-1133">Transmembrane helix</keyword>
<dbReference type="OrthoDB" id="2019940at2759"/>
<accession>A0A8B7P1S0</accession>
<dbReference type="GO" id="GO:0008146">
    <property type="term" value="F:sulfotransferase activity"/>
    <property type="evidence" value="ECO:0007669"/>
    <property type="project" value="InterPro"/>
</dbReference>
<dbReference type="Proteomes" id="UP000694843">
    <property type="component" value="Unplaced"/>
</dbReference>
<evidence type="ECO:0000256" key="9">
    <source>
        <dbReference type="RuleBase" id="RU364020"/>
    </source>
</evidence>
<evidence type="ECO:0000256" key="4">
    <source>
        <dbReference type="ARBA" id="ARBA00022692"/>
    </source>
</evidence>
<dbReference type="Pfam" id="PF03567">
    <property type="entry name" value="Sulfotransfer_2"/>
    <property type="match status" value="1"/>
</dbReference>
<dbReference type="RefSeq" id="XP_018019957.1">
    <property type="nucleotide sequence ID" value="XM_018164468.2"/>
</dbReference>
<evidence type="ECO:0000256" key="1">
    <source>
        <dbReference type="ARBA" id="ARBA00004323"/>
    </source>
</evidence>
<evidence type="ECO:0000256" key="7">
    <source>
        <dbReference type="ARBA" id="ARBA00023136"/>
    </source>
</evidence>
<organism evidence="11 12">
    <name type="scientific">Hyalella azteca</name>
    <name type="common">Amphipod</name>
    <dbReference type="NCBI Taxonomy" id="294128"/>
    <lineage>
        <taxon>Eukaryota</taxon>
        <taxon>Metazoa</taxon>
        <taxon>Ecdysozoa</taxon>
        <taxon>Arthropoda</taxon>
        <taxon>Crustacea</taxon>
        <taxon>Multicrustacea</taxon>
        <taxon>Malacostraca</taxon>
        <taxon>Eumalacostraca</taxon>
        <taxon>Peracarida</taxon>
        <taxon>Amphipoda</taxon>
        <taxon>Senticaudata</taxon>
        <taxon>Talitrida</taxon>
        <taxon>Talitroidea</taxon>
        <taxon>Hyalellidae</taxon>
        <taxon>Hyalella</taxon>
    </lineage>
</organism>
<dbReference type="GO" id="GO:0016051">
    <property type="term" value="P:carbohydrate biosynthetic process"/>
    <property type="evidence" value="ECO:0007669"/>
    <property type="project" value="InterPro"/>
</dbReference>